<sequence>MSGCVGIGLNRLGRTKCFPNSPNPNPSIPNPIPVLIKVSSMFPNPHPDL</sequence>
<evidence type="ECO:0000313" key="2">
    <source>
        <dbReference type="Proteomes" id="UP000053647"/>
    </source>
</evidence>
<dbReference type="HOGENOM" id="CLU_3143543_0_0_1"/>
<dbReference type="Proteomes" id="UP000053647">
    <property type="component" value="Unassembled WGS sequence"/>
</dbReference>
<reference evidence="2" key="2">
    <citation type="submission" date="2015-01" db="EMBL/GenBank/DDBJ databases">
        <title>Evolutionary Origins and Diversification of the Mycorrhizal Mutualists.</title>
        <authorList>
            <consortium name="DOE Joint Genome Institute"/>
            <consortium name="Mycorrhizal Genomics Consortium"/>
            <person name="Kohler A."/>
            <person name="Kuo A."/>
            <person name="Nagy L.G."/>
            <person name="Floudas D."/>
            <person name="Copeland A."/>
            <person name="Barry K.W."/>
            <person name="Cichocki N."/>
            <person name="Veneault-Fourrey C."/>
            <person name="LaButti K."/>
            <person name="Lindquist E.A."/>
            <person name="Lipzen A."/>
            <person name="Lundell T."/>
            <person name="Morin E."/>
            <person name="Murat C."/>
            <person name="Riley R."/>
            <person name="Ohm R."/>
            <person name="Sun H."/>
            <person name="Tunlid A."/>
            <person name="Henrissat B."/>
            <person name="Grigoriev I.V."/>
            <person name="Hibbett D.S."/>
            <person name="Martin F."/>
        </authorList>
    </citation>
    <scope>NUCLEOTIDE SEQUENCE [LARGE SCALE GENOMIC DNA]</scope>
    <source>
        <strain evidence="2">ATCC 200175</strain>
    </source>
</reference>
<organism evidence="1 2">
    <name type="scientific">Paxillus involutus ATCC 200175</name>
    <dbReference type="NCBI Taxonomy" id="664439"/>
    <lineage>
        <taxon>Eukaryota</taxon>
        <taxon>Fungi</taxon>
        <taxon>Dikarya</taxon>
        <taxon>Basidiomycota</taxon>
        <taxon>Agaricomycotina</taxon>
        <taxon>Agaricomycetes</taxon>
        <taxon>Agaricomycetidae</taxon>
        <taxon>Boletales</taxon>
        <taxon>Paxilineae</taxon>
        <taxon>Paxillaceae</taxon>
        <taxon>Paxillus</taxon>
    </lineage>
</organism>
<protein>
    <submittedName>
        <fullName evidence="1">Uncharacterized protein</fullName>
    </submittedName>
</protein>
<keyword evidence="2" id="KW-1185">Reference proteome</keyword>
<name>A0A0C9T2T6_PAXIN</name>
<dbReference type="EMBL" id="KN819423">
    <property type="protein sequence ID" value="KIJ09975.1"/>
    <property type="molecule type" value="Genomic_DNA"/>
</dbReference>
<gene>
    <name evidence="1" type="ORF">PAXINDRAFT_16978</name>
</gene>
<reference evidence="1 2" key="1">
    <citation type="submission" date="2014-06" db="EMBL/GenBank/DDBJ databases">
        <authorList>
            <consortium name="DOE Joint Genome Institute"/>
            <person name="Kuo A."/>
            <person name="Kohler A."/>
            <person name="Nagy L.G."/>
            <person name="Floudas D."/>
            <person name="Copeland A."/>
            <person name="Barry K.W."/>
            <person name="Cichocki N."/>
            <person name="Veneault-Fourrey C."/>
            <person name="LaButti K."/>
            <person name="Lindquist E.A."/>
            <person name="Lipzen A."/>
            <person name="Lundell T."/>
            <person name="Morin E."/>
            <person name="Murat C."/>
            <person name="Sun H."/>
            <person name="Tunlid A."/>
            <person name="Henrissat B."/>
            <person name="Grigoriev I.V."/>
            <person name="Hibbett D.S."/>
            <person name="Martin F."/>
            <person name="Nordberg H.P."/>
            <person name="Cantor M.N."/>
            <person name="Hua S.X."/>
        </authorList>
    </citation>
    <scope>NUCLEOTIDE SEQUENCE [LARGE SCALE GENOMIC DNA]</scope>
    <source>
        <strain evidence="1 2">ATCC 200175</strain>
    </source>
</reference>
<proteinExistence type="predicted"/>
<evidence type="ECO:0000313" key="1">
    <source>
        <dbReference type="EMBL" id="KIJ09975.1"/>
    </source>
</evidence>
<dbReference type="AlphaFoldDB" id="A0A0C9T2T6"/>
<accession>A0A0C9T2T6</accession>